<name>A0A5C8HU86_9MICO</name>
<dbReference type="Proteomes" id="UP000321196">
    <property type="component" value="Unassembled WGS sequence"/>
</dbReference>
<accession>A0A5C8HU86</accession>
<organism evidence="3 4">
    <name type="scientific">Microbacterium mitrae</name>
    <dbReference type="NCBI Taxonomy" id="664640"/>
    <lineage>
        <taxon>Bacteria</taxon>
        <taxon>Bacillati</taxon>
        <taxon>Actinomycetota</taxon>
        <taxon>Actinomycetes</taxon>
        <taxon>Micrococcales</taxon>
        <taxon>Microbacteriaceae</taxon>
        <taxon>Microbacterium</taxon>
    </lineage>
</organism>
<evidence type="ECO:0000313" key="3">
    <source>
        <dbReference type="EMBL" id="TXK06601.1"/>
    </source>
</evidence>
<keyword evidence="1" id="KW-0560">Oxidoreductase</keyword>
<keyword evidence="4" id="KW-1185">Reference proteome</keyword>
<dbReference type="SMART" id="SM00903">
    <property type="entry name" value="Flavin_Reduct"/>
    <property type="match status" value="1"/>
</dbReference>
<dbReference type="GO" id="GO:0010181">
    <property type="term" value="F:FMN binding"/>
    <property type="evidence" value="ECO:0007669"/>
    <property type="project" value="InterPro"/>
</dbReference>
<dbReference type="GO" id="GO:0006208">
    <property type="term" value="P:pyrimidine nucleobase catabolic process"/>
    <property type="evidence" value="ECO:0007669"/>
    <property type="project" value="TreeGrafter"/>
</dbReference>
<protein>
    <submittedName>
        <fullName evidence="3">Flavin reductase family protein</fullName>
    </submittedName>
</protein>
<reference evidence="3 4" key="1">
    <citation type="submission" date="2019-08" db="EMBL/GenBank/DDBJ databases">
        <authorList>
            <person name="Dong K."/>
        </authorList>
    </citation>
    <scope>NUCLEOTIDE SEQUENCE [LARGE SCALE GENOMIC DNA]</scope>
    <source>
        <strain evidence="3 4">M4-8</strain>
    </source>
</reference>
<sequence length="210" mass="22293">MTKNGEAEPTPVEAEYRRRVTNASPIPLGADPEHHVSADAFKAVFRGHPGGVALITADAGDGPVALTATSVASVNVDPPLLMFSVTTVSSATAVIVKSDTVVVHLLDVDDIPLAQRGATKGIDRFGDTDLWQRLPTGETVFTGARAWVRCRVINQMDASGSTVIAAEALQVAINRQVGEDSTPLAYVNREWHRLDDASRIDAGMTLPPSE</sequence>
<dbReference type="Pfam" id="PF01613">
    <property type="entry name" value="Flavin_Reduct"/>
    <property type="match status" value="1"/>
</dbReference>
<evidence type="ECO:0000313" key="4">
    <source>
        <dbReference type="Proteomes" id="UP000321196"/>
    </source>
</evidence>
<dbReference type="SUPFAM" id="SSF50475">
    <property type="entry name" value="FMN-binding split barrel"/>
    <property type="match status" value="1"/>
</dbReference>
<evidence type="ECO:0000259" key="2">
    <source>
        <dbReference type="SMART" id="SM00903"/>
    </source>
</evidence>
<feature type="domain" description="Flavin reductase like" evidence="2">
    <location>
        <begin position="45"/>
        <end position="193"/>
    </location>
</feature>
<dbReference type="GO" id="GO:0042602">
    <property type="term" value="F:riboflavin reductase (NADPH) activity"/>
    <property type="evidence" value="ECO:0007669"/>
    <property type="project" value="TreeGrafter"/>
</dbReference>
<dbReference type="InterPro" id="IPR012349">
    <property type="entry name" value="Split_barrel_FMN-bd"/>
</dbReference>
<dbReference type="InterPro" id="IPR002563">
    <property type="entry name" value="Flavin_Rdtase-like_dom"/>
</dbReference>
<dbReference type="InterPro" id="IPR050268">
    <property type="entry name" value="NADH-dep_flavin_reductase"/>
</dbReference>
<dbReference type="AlphaFoldDB" id="A0A5C8HU86"/>
<proteinExistence type="predicted"/>
<comment type="caution">
    <text evidence="3">The sequence shown here is derived from an EMBL/GenBank/DDBJ whole genome shotgun (WGS) entry which is preliminary data.</text>
</comment>
<dbReference type="Gene3D" id="2.30.110.10">
    <property type="entry name" value="Electron Transport, Fmn-binding Protein, Chain A"/>
    <property type="match status" value="1"/>
</dbReference>
<dbReference type="PANTHER" id="PTHR30466:SF1">
    <property type="entry name" value="FMN REDUCTASE (NADH) RUTF"/>
    <property type="match status" value="1"/>
</dbReference>
<evidence type="ECO:0000256" key="1">
    <source>
        <dbReference type="ARBA" id="ARBA00023002"/>
    </source>
</evidence>
<dbReference type="OrthoDB" id="8901155at2"/>
<gene>
    <name evidence="3" type="ORF">FVP60_06565</name>
</gene>
<dbReference type="EMBL" id="VRSW01000001">
    <property type="protein sequence ID" value="TXK06601.1"/>
    <property type="molecule type" value="Genomic_DNA"/>
</dbReference>
<dbReference type="PANTHER" id="PTHR30466">
    <property type="entry name" value="FLAVIN REDUCTASE"/>
    <property type="match status" value="1"/>
</dbReference>